<evidence type="ECO:0000313" key="3">
    <source>
        <dbReference type="Proteomes" id="UP001596500"/>
    </source>
</evidence>
<accession>A0ABW2RMI1</accession>
<feature type="domain" description="Rhodanese" evidence="1">
    <location>
        <begin position="18"/>
        <end position="105"/>
    </location>
</feature>
<dbReference type="InterPro" id="IPR036873">
    <property type="entry name" value="Rhodanese-like_dom_sf"/>
</dbReference>
<dbReference type="SUPFAM" id="SSF52821">
    <property type="entry name" value="Rhodanese/Cell cycle control phosphatase"/>
    <property type="match status" value="1"/>
</dbReference>
<dbReference type="PROSITE" id="PS50206">
    <property type="entry name" value="RHODANESE_3"/>
    <property type="match status" value="1"/>
</dbReference>
<dbReference type="PANTHER" id="PTHR43031:SF1">
    <property type="entry name" value="PYRIDINE NUCLEOTIDE-DISULPHIDE OXIDOREDUCTASE"/>
    <property type="match status" value="1"/>
</dbReference>
<protein>
    <submittedName>
        <fullName evidence="2">Rhodanese-like domain-containing protein</fullName>
    </submittedName>
</protein>
<dbReference type="InterPro" id="IPR001307">
    <property type="entry name" value="Thiosulphate_STrfase_CS"/>
</dbReference>
<reference evidence="3" key="1">
    <citation type="journal article" date="2019" name="Int. J. Syst. Evol. Microbiol.">
        <title>The Global Catalogue of Microorganisms (GCM) 10K type strain sequencing project: providing services to taxonomists for standard genome sequencing and annotation.</title>
        <authorList>
            <consortium name="The Broad Institute Genomics Platform"/>
            <consortium name="The Broad Institute Genome Sequencing Center for Infectious Disease"/>
            <person name="Wu L."/>
            <person name="Ma J."/>
        </authorList>
    </citation>
    <scope>NUCLEOTIDE SEQUENCE [LARGE SCALE GENOMIC DNA]</scope>
    <source>
        <strain evidence="3">CGMCC 1.12942</strain>
    </source>
</reference>
<gene>
    <name evidence="2" type="ORF">ACFQNG_14540</name>
</gene>
<name>A0ABW2RMI1_9BACL</name>
<dbReference type="Pfam" id="PF00581">
    <property type="entry name" value="Rhodanese"/>
    <property type="match status" value="1"/>
</dbReference>
<dbReference type="CDD" id="cd00158">
    <property type="entry name" value="RHOD"/>
    <property type="match status" value="1"/>
</dbReference>
<dbReference type="PROSITE" id="PS00380">
    <property type="entry name" value="RHODANESE_1"/>
    <property type="match status" value="1"/>
</dbReference>
<proteinExistence type="predicted"/>
<dbReference type="PANTHER" id="PTHR43031">
    <property type="entry name" value="FAD-DEPENDENT OXIDOREDUCTASE"/>
    <property type="match status" value="1"/>
</dbReference>
<comment type="caution">
    <text evidence="2">The sequence shown here is derived from an EMBL/GenBank/DDBJ whole genome shotgun (WGS) entry which is preliminary data.</text>
</comment>
<dbReference type="EMBL" id="JBHTBW010000047">
    <property type="protein sequence ID" value="MFC7442302.1"/>
    <property type="molecule type" value="Genomic_DNA"/>
</dbReference>
<dbReference type="InterPro" id="IPR050229">
    <property type="entry name" value="GlpE_sulfurtransferase"/>
</dbReference>
<keyword evidence="3" id="KW-1185">Reference proteome</keyword>
<evidence type="ECO:0000259" key="1">
    <source>
        <dbReference type="PROSITE" id="PS50206"/>
    </source>
</evidence>
<dbReference type="Gene3D" id="3.40.250.10">
    <property type="entry name" value="Rhodanese-like domain"/>
    <property type="match status" value="1"/>
</dbReference>
<sequence length="106" mass="12006">MGKYQDIEASQLSQAPEEVKQYVCVDVRTDEEYQEGHIPGAIHIPHDQMETRHTELTPYKGQKILLICRSGRRSVFAANVLADQGFANLYNLKGGMLEWTGPQTKE</sequence>
<dbReference type="RefSeq" id="WP_379866107.1">
    <property type="nucleotide sequence ID" value="NZ_JBHTBW010000047.1"/>
</dbReference>
<dbReference type="SMART" id="SM00450">
    <property type="entry name" value="RHOD"/>
    <property type="match status" value="1"/>
</dbReference>
<evidence type="ECO:0000313" key="2">
    <source>
        <dbReference type="EMBL" id="MFC7442302.1"/>
    </source>
</evidence>
<dbReference type="Proteomes" id="UP001596500">
    <property type="component" value="Unassembled WGS sequence"/>
</dbReference>
<dbReference type="InterPro" id="IPR001763">
    <property type="entry name" value="Rhodanese-like_dom"/>
</dbReference>
<organism evidence="2 3">
    <name type="scientific">Laceyella putida</name>
    <dbReference type="NCBI Taxonomy" id="110101"/>
    <lineage>
        <taxon>Bacteria</taxon>
        <taxon>Bacillati</taxon>
        <taxon>Bacillota</taxon>
        <taxon>Bacilli</taxon>
        <taxon>Bacillales</taxon>
        <taxon>Thermoactinomycetaceae</taxon>
        <taxon>Laceyella</taxon>
    </lineage>
</organism>